<dbReference type="PANTHER" id="PTHR23198">
    <property type="entry name" value="NUCLEOPORIN"/>
    <property type="match status" value="1"/>
</dbReference>
<dbReference type="GO" id="GO:0034398">
    <property type="term" value="P:telomere tethering at nuclear periphery"/>
    <property type="evidence" value="ECO:0007669"/>
    <property type="project" value="TreeGrafter"/>
</dbReference>
<proteinExistence type="inferred from homology"/>
<dbReference type="OrthoDB" id="3797628at2759"/>
<dbReference type="FunFam" id="3.30.1610.10:FF:000003">
    <property type="entry name" value="Nucleoporin SONB, putative"/>
    <property type="match status" value="1"/>
</dbReference>
<dbReference type="GO" id="GO:0044614">
    <property type="term" value="C:nuclear pore cytoplasmic filaments"/>
    <property type="evidence" value="ECO:0007669"/>
    <property type="project" value="TreeGrafter"/>
</dbReference>
<evidence type="ECO:0000313" key="15">
    <source>
        <dbReference type="Proteomes" id="UP000649328"/>
    </source>
</evidence>
<evidence type="ECO:0000256" key="1">
    <source>
        <dbReference type="ARBA" id="ARBA00004335"/>
    </source>
</evidence>
<evidence type="ECO:0000313" key="14">
    <source>
        <dbReference type="EMBL" id="KAF8000810.1"/>
    </source>
</evidence>
<dbReference type="InterPro" id="IPR037665">
    <property type="entry name" value="Nucleoporin_S59-like"/>
</dbReference>
<keyword evidence="15" id="KW-1185">Reference proteome</keyword>
<evidence type="ECO:0000256" key="10">
    <source>
        <dbReference type="ARBA" id="ARBA00023132"/>
    </source>
</evidence>
<dbReference type="GO" id="GO:0006406">
    <property type="term" value="P:mRNA export from nucleus"/>
    <property type="evidence" value="ECO:0007669"/>
    <property type="project" value="UniProtKB-ARBA"/>
</dbReference>
<feature type="domain" description="Peptidase S59" evidence="13">
    <location>
        <begin position="337"/>
        <end position="478"/>
    </location>
</feature>
<reference evidence="14" key="1">
    <citation type="submission" date="2020-10" db="EMBL/GenBank/DDBJ databases">
        <title>The Whole-Genome Sequence of Metschnikowia persimmonesis, a Novel Endophytic Yeast Species Isolated from Medicinal Plant Diospyros kaki Thumb.</title>
        <authorList>
            <person name="Rahmat E."/>
            <person name="Kang Y."/>
        </authorList>
    </citation>
    <scope>NUCLEOTIDE SEQUENCE</scope>
    <source>
        <strain evidence="14">KIOM G15050</strain>
    </source>
</reference>
<comment type="caution">
    <text evidence="14">The sequence shown here is derived from an EMBL/GenBank/DDBJ whole genome shotgun (WGS) entry which is preliminary data.</text>
</comment>
<dbReference type="GO" id="GO:0008139">
    <property type="term" value="F:nuclear localization sequence binding"/>
    <property type="evidence" value="ECO:0007669"/>
    <property type="project" value="TreeGrafter"/>
</dbReference>
<dbReference type="PROSITE" id="PS51434">
    <property type="entry name" value="NUP_C"/>
    <property type="match status" value="1"/>
</dbReference>
<protein>
    <recommendedName>
        <fullName evidence="13">Peptidase S59 domain-containing protein</fullName>
    </recommendedName>
</protein>
<gene>
    <name evidence="14" type="ORF">HF325_004599</name>
</gene>
<feature type="region of interest" description="Disordered" evidence="12">
    <location>
        <begin position="87"/>
        <end position="171"/>
    </location>
</feature>
<feature type="compositionally biased region" description="Low complexity" evidence="12">
    <location>
        <begin position="93"/>
        <end position="103"/>
    </location>
</feature>
<evidence type="ECO:0000256" key="8">
    <source>
        <dbReference type="ARBA" id="ARBA00022927"/>
    </source>
</evidence>
<accession>A0A8H7LAV0</accession>
<comment type="subcellular location">
    <subcellularLocation>
        <location evidence="1">Nucleus membrane</location>
        <topology evidence="1">Peripheral membrane protein</topology>
        <orientation evidence="1">Cytoplasmic side</orientation>
    </subcellularLocation>
    <subcellularLocation>
        <location evidence="3">Nucleus membrane</location>
        <topology evidence="3">Peripheral membrane protein</topology>
        <orientation evidence="3">Nucleoplasmic side</orientation>
    </subcellularLocation>
    <subcellularLocation>
        <location evidence="2">Nucleus</location>
        <location evidence="2">Nuclear pore complex</location>
    </subcellularLocation>
</comment>
<feature type="region of interest" description="Disordered" evidence="12">
    <location>
        <begin position="296"/>
        <end position="317"/>
    </location>
</feature>
<dbReference type="InterPro" id="IPR025574">
    <property type="entry name" value="Nucleoporin_FG_rpt"/>
</dbReference>
<dbReference type="GO" id="GO:0003723">
    <property type="term" value="F:RNA binding"/>
    <property type="evidence" value="ECO:0007669"/>
    <property type="project" value="TreeGrafter"/>
</dbReference>
<comment type="similarity">
    <text evidence="4">Belongs to the nucleoporin GLFG family.</text>
</comment>
<evidence type="ECO:0000256" key="5">
    <source>
        <dbReference type="ARBA" id="ARBA00022448"/>
    </source>
</evidence>
<evidence type="ECO:0000256" key="7">
    <source>
        <dbReference type="ARBA" id="ARBA00022816"/>
    </source>
</evidence>
<evidence type="ECO:0000256" key="6">
    <source>
        <dbReference type="ARBA" id="ARBA00022737"/>
    </source>
</evidence>
<dbReference type="GO" id="GO:0031965">
    <property type="term" value="C:nuclear membrane"/>
    <property type="evidence" value="ECO:0007669"/>
    <property type="project" value="UniProtKB-SubCell"/>
</dbReference>
<feature type="compositionally biased region" description="Gly residues" evidence="12">
    <location>
        <begin position="146"/>
        <end position="155"/>
    </location>
</feature>
<dbReference type="PANTHER" id="PTHR23198:SF6">
    <property type="entry name" value="NUCLEAR PORE COMPLEX PROTEIN NUP98-NUP96"/>
    <property type="match status" value="1"/>
</dbReference>
<dbReference type="Pfam" id="PF04096">
    <property type="entry name" value="Nucleoporin2"/>
    <property type="match status" value="1"/>
</dbReference>
<keyword evidence="7" id="KW-0509">mRNA transport</keyword>
<keyword evidence="8" id="KW-0653">Protein transport</keyword>
<dbReference type="Gene3D" id="3.30.1610.10">
    <property type="entry name" value="Peptidase S59, nucleoporin"/>
    <property type="match status" value="1"/>
</dbReference>
<dbReference type="GO" id="GO:0017056">
    <property type="term" value="F:structural constituent of nuclear pore"/>
    <property type="evidence" value="ECO:0007669"/>
    <property type="project" value="InterPro"/>
</dbReference>
<organism evidence="14 15">
    <name type="scientific">Metschnikowia pulcherrima</name>
    <dbReference type="NCBI Taxonomy" id="27326"/>
    <lineage>
        <taxon>Eukaryota</taxon>
        <taxon>Fungi</taxon>
        <taxon>Dikarya</taxon>
        <taxon>Ascomycota</taxon>
        <taxon>Saccharomycotina</taxon>
        <taxon>Pichiomycetes</taxon>
        <taxon>Metschnikowiaceae</taxon>
        <taxon>Metschnikowia</taxon>
    </lineage>
</organism>
<feature type="region of interest" description="Disordered" evidence="12">
    <location>
        <begin position="26"/>
        <end position="53"/>
    </location>
</feature>
<keyword evidence="5" id="KW-0813">Transport</keyword>
<keyword evidence="6" id="KW-0677">Repeat</keyword>
<evidence type="ECO:0000256" key="11">
    <source>
        <dbReference type="ARBA" id="ARBA00023242"/>
    </source>
</evidence>
<evidence type="ECO:0000259" key="13">
    <source>
        <dbReference type="PROSITE" id="PS51434"/>
    </source>
</evidence>
<dbReference type="Pfam" id="PF13634">
    <property type="entry name" value="Nucleoporin_FG"/>
    <property type="match status" value="1"/>
</dbReference>
<evidence type="ECO:0000256" key="12">
    <source>
        <dbReference type="SAM" id="MobiDB-lite"/>
    </source>
</evidence>
<name>A0A8H7LAV0_9ASCO</name>
<keyword evidence="11" id="KW-0539">Nucleus</keyword>
<feature type="compositionally biased region" description="Low complexity" evidence="12">
    <location>
        <begin position="156"/>
        <end position="171"/>
    </location>
</feature>
<evidence type="ECO:0000256" key="2">
    <source>
        <dbReference type="ARBA" id="ARBA00004567"/>
    </source>
</evidence>
<dbReference type="Proteomes" id="UP000649328">
    <property type="component" value="Unassembled WGS sequence"/>
</dbReference>
<dbReference type="SUPFAM" id="SSF82215">
    <property type="entry name" value="C-terminal autoproteolytic domain of nucleoporin nup98"/>
    <property type="match status" value="1"/>
</dbReference>
<dbReference type="GO" id="GO:0000973">
    <property type="term" value="P:post-transcriptional tethering of RNA polymerase II gene DNA at nuclear periphery"/>
    <property type="evidence" value="ECO:0007669"/>
    <property type="project" value="TreeGrafter"/>
</dbReference>
<dbReference type="AlphaFoldDB" id="A0A8H7LAV0"/>
<evidence type="ECO:0000256" key="3">
    <source>
        <dbReference type="ARBA" id="ARBA00004620"/>
    </source>
</evidence>
<keyword evidence="9" id="KW-0811">Translocation</keyword>
<dbReference type="InterPro" id="IPR036903">
    <property type="entry name" value="Nup98_auto-Pept-S59_dom_sf"/>
</dbReference>
<dbReference type="InterPro" id="IPR007230">
    <property type="entry name" value="Nup98_auto-Pept-S59_dom"/>
</dbReference>
<evidence type="ECO:0000256" key="4">
    <source>
        <dbReference type="ARBA" id="ARBA00008926"/>
    </source>
</evidence>
<sequence length="478" mass="50845">MLAALVARTTNQLVALHWRRLVRRNNTTSNTGTGFGASQNNNTSGGLFGSKPAGTTGGGLFGAGNNTQNTSGGLFGASNNTASTTGGGGLFGGNNTTSTNNAGTTGGLFGSKPATGMSNGLGGGGLFGNNNNQNSTTNNNNTSGSLFGGNAGGSLFGQQSQPQQPQLQQNTQSSGLNLLTQNPYGNNALFQSLTAPAQSNGANPNIPLATPVNPPAKKAVSLRSAHRVEPLFRAEKVLQPKSTALLPRSESLNNTISRQSTLLDADVDKAIMSSDIFAPRKDYRKLIIQSSSQGSAGLAASDQKPSDSKQVTFEAEVKEKSDEKPLLEYSSMEQVDDDGYWTYPPLSELKKKPLAELRSVENFKVGRKYYGVLEFTEPVDLSAFNLDDICGNIITFGSKSVVLYPDDDQPKVGEGLNMPAEVTLEGCYPINQKTKLAILDPKDEIVKKHINKLKSLPDMKFKHYDPPTGNWTFTFEHV</sequence>
<feature type="compositionally biased region" description="Low complexity" evidence="12">
    <location>
        <begin position="128"/>
        <end position="145"/>
    </location>
</feature>
<evidence type="ECO:0000256" key="9">
    <source>
        <dbReference type="ARBA" id="ARBA00023010"/>
    </source>
</evidence>
<dbReference type="EMBL" id="JACBPP010000006">
    <property type="protein sequence ID" value="KAF8000810.1"/>
    <property type="molecule type" value="Genomic_DNA"/>
</dbReference>
<dbReference type="GO" id="GO:0006606">
    <property type="term" value="P:protein import into nucleus"/>
    <property type="evidence" value="ECO:0007669"/>
    <property type="project" value="UniProtKB-ARBA"/>
</dbReference>
<keyword evidence="10" id="KW-0906">Nuclear pore complex</keyword>
<dbReference type="GO" id="GO:0044613">
    <property type="term" value="C:nuclear pore central transport channel"/>
    <property type="evidence" value="ECO:0007669"/>
    <property type="project" value="UniProtKB-ARBA"/>
</dbReference>